<dbReference type="Proteomes" id="UP000070133">
    <property type="component" value="Unassembled WGS sequence"/>
</dbReference>
<feature type="region of interest" description="Disordered" evidence="1">
    <location>
        <begin position="330"/>
        <end position="424"/>
    </location>
</feature>
<reference evidence="2 3" key="1">
    <citation type="submission" date="2015-07" db="EMBL/GenBank/DDBJ databases">
        <title>Comparative genomics of the Sigatoka disease complex on banana suggests a link between parallel evolutionary changes in Pseudocercospora fijiensis and Pseudocercospora eumusae and increased virulence on the banana host.</title>
        <authorList>
            <person name="Chang T.-C."/>
            <person name="Salvucci A."/>
            <person name="Crous P.W."/>
            <person name="Stergiopoulos I."/>
        </authorList>
    </citation>
    <scope>NUCLEOTIDE SEQUENCE [LARGE SCALE GENOMIC DNA]</scope>
    <source>
        <strain evidence="2 3">CBS 114824</strain>
    </source>
</reference>
<evidence type="ECO:0000256" key="1">
    <source>
        <dbReference type="SAM" id="MobiDB-lite"/>
    </source>
</evidence>
<feature type="compositionally biased region" description="Basic and acidic residues" evidence="1">
    <location>
        <begin position="346"/>
        <end position="356"/>
    </location>
</feature>
<gene>
    <name evidence="2" type="ORF">AC578_7061</name>
</gene>
<protein>
    <recommendedName>
        <fullName evidence="4">SH3 domain-containing protein</fullName>
    </recommendedName>
</protein>
<sequence>AHLSFYGLESRLSTTLVSRDDALKRHQNKCQALPTLARWQTDRISALLDLLHIPEQSWARLYSHRAESRKIVLLCILAAWPWWKSMSSDEEQSLTAQMVYEWLNASYEGPSVPLPTLLPDVRRVLDGSSTDDVFGERSFAPATTAGQQAYTTMQYEFRRPTNSDLDQLRGIQPWAASDITTSDLPPVKLLYEARQDFDALPFESPNLPRLLSLVRGDQLVLLHSPPAMDWRMVERNRDGASGWVWMRCLRLLRHESMQSRPSHQLPIHHQLAGSSSLPHLHPPKAHEVPAASRATPHSRTNSVPVIAGHDPLAGPQLRVDEALGAVPTYPILPTAHDQGVAGPEHPNSDHEAERSSDGPNDTQRVGPEGAESDFEADMSSDDPNDTQRVGPEDGDSDFEADGPHDPTKNAQRVGPEDADSDLDA</sequence>
<dbReference type="AlphaFoldDB" id="A0A139HFQ7"/>
<dbReference type="InterPro" id="IPR036028">
    <property type="entry name" value="SH3-like_dom_sf"/>
</dbReference>
<evidence type="ECO:0008006" key="4">
    <source>
        <dbReference type="Google" id="ProtNLM"/>
    </source>
</evidence>
<name>A0A139HFQ7_9PEZI</name>
<evidence type="ECO:0000313" key="3">
    <source>
        <dbReference type="Proteomes" id="UP000070133"/>
    </source>
</evidence>
<dbReference type="OrthoDB" id="10633303at2759"/>
<feature type="compositionally biased region" description="Acidic residues" evidence="1">
    <location>
        <begin position="370"/>
        <end position="384"/>
    </location>
</feature>
<proteinExistence type="predicted"/>
<evidence type="ECO:0000313" key="2">
    <source>
        <dbReference type="EMBL" id="KXT01280.1"/>
    </source>
</evidence>
<comment type="caution">
    <text evidence="2">The sequence shown here is derived from an EMBL/GenBank/DDBJ whole genome shotgun (WGS) entry which is preliminary data.</text>
</comment>
<dbReference type="SUPFAM" id="SSF50044">
    <property type="entry name" value="SH3-domain"/>
    <property type="match status" value="1"/>
</dbReference>
<feature type="non-terminal residue" evidence="2">
    <location>
        <position position="1"/>
    </location>
</feature>
<organism evidence="2 3">
    <name type="scientific">Pseudocercospora eumusae</name>
    <dbReference type="NCBI Taxonomy" id="321146"/>
    <lineage>
        <taxon>Eukaryota</taxon>
        <taxon>Fungi</taxon>
        <taxon>Dikarya</taxon>
        <taxon>Ascomycota</taxon>
        <taxon>Pezizomycotina</taxon>
        <taxon>Dothideomycetes</taxon>
        <taxon>Dothideomycetidae</taxon>
        <taxon>Mycosphaerellales</taxon>
        <taxon>Mycosphaerellaceae</taxon>
        <taxon>Pseudocercospora</taxon>
    </lineage>
</organism>
<dbReference type="EMBL" id="LFZN01000058">
    <property type="protein sequence ID" value="KXT01280.1"/>
    <property type="molecule type" value="Genomic_DNA"/>
</dbReference>
<keyword evidence="3" id="KW-1185">Reference proteome</keyword>
<feature type="region of interest" description="Disordered" evidence="1">
    <location>
        <begin position="273"/>
        <end position="312"/>
    </location>
</feature>
<accession>A0A139HFQ7</accession>